<dbReference type="RefSeq" id="WP_145658960.1">
    <property type="nucleotide sequence ID" value="NZ_VITK01000002.1"/>
</dbReference>
<dbReference type="OrthoDB" id="8254101at2"/>
<dbReference type="AlphaFoldDB" id="A0A560E3Z8"/>
<evidence type="ECO:0000256" key="1">
    <source>
        <dbReference type="ARBA" id="ARBA00004141"/>
    </source>
</evidence>
<comment type="similarity">
    <text evidence="5">Belongs to the 4-toluene sulfonate uptake permease (TSUP) (TC 2.A.102) family.</text>
</comment>
<keyword evidence="7" id="KW-1185">Reference proteome</keyword>
<evidence type="ECO:0000256" key="5">
    <source>
        <dbReference type="RuleBase" id="RU363041"/>
    </source>
</evidence>
<dbReference type="STRING" id="1803665.GCA_001641335_01952"/>
<feature type="transmembrane region" description="Helical" evidence="5">
    <location>
        <begin position="183"/>
        <end position="202"/>
    </location>
</feature>
<feature type="transmembrane region" description="Helical" evidence="5">
    <location>
        <begin position="238"/>
        <end position="256"/>
    </location>
</feature>
<keyword evidence="3 5" id="KW-1133">Transmembrane helix</keyword>
<evidence type="ECO:0000256" key="2">
    <source>
        <dbReference type="ARBA" id="ARBA00022692"/>
    </source>
</evidence>
<feature type="transmembrane region" description="Helical" evidence="5">
    <location>
        <begin position="208"/>
        <end position="226"/>
    </location>
</feature>
<evidence type="ECO:0000256" key="3">
    <source>
        <dbReference type="ARBA" id="ARBA00022989"/>
    </source>
</evidence>
<feature type="transmembrane region" description="Helical" evidence="5">
    <location>
        <begin position="78"/>
        <end position="100"/>
    </location>
</feature>
<comment type="subcellular location">
    <subcellularLocation>
        <location evidence="5">Cell membrane</location>
        <topology evidence="5">Multi-pass membrane protein</topology>
    </subcellularLocation>
    <subcellularLocation>
        <location evidence="1">Membrane</location>
        <topology evidence="1">Multi-pass membrane protein</topology>
    </subcellularLocation>
</comment>
<dbReference type="InterPro" id="IPR002781">
    <property type="entry name" value="TM_pro_TauE-like"/>
</dbReference>
<dbReference type="GO" id="GO:0005886">
    <property type="term" value="C:plasma membrane"/>
    <property type="evidence" value="ECO:0007669"/>
    <property type="project" value="UniProtKB-SubCell"/>
</dbReference>
<keyword evidence="2 5" id="KW-0812">Transmembrane</keyword>
<dbReference type="Proteomes" id="UP000319949">
    <property type="component" value="Unassembled WGS sequence"/>
</dbReference>
<organism evidence="6 7">
    <name type="scientific">Bradyrhizobium stylosanthis</name>
    <dbReference type="NCBI Taxonomy" id="1803665"/>
    <lineage>
        <taxon>Bacteria</taxon>
        <taxon>Pseudomonadati</taxon>
        <taxon>Pseudomonadota</taxon>
        <taxon>Alphaproteobacteria</taxon>
        <taxon>Hyphomicrobiales</taxon>
        <taxon>Nitrobacteraceae</taxon>
        <taxon>Bradyrhizobium</taxon>
    </lineage>
</organism>
<dbReference type="PANTHER" id="PTHR43483:SF3">
    <property type="entry name" value="MEMBRANE TRANSPORTER PROTEIN HI_0806-RELATED"/>
    <property type="match status" value="1"/>
</dbReference>
<keyword evidence="5" id="KW-1003">Cell membrane</keyword>
<reference evidence="6 7" key="1">
    <citation type="submission" date="2019-06" db="EMBL/GenBank/DDBJ databases">
        <title>Genomic Encyclopedia of Type Strains, Phase IV (KMG-V): Genome sequencing to study the core and pangenomes of soil and plant-associated prokaryotes.</title>
        <authorList>
            <person name="Whitman W."/>
        </authorList>
    </citation>
    <scope>NUCLEOTIDE SEQUENCE [LARGE SCALE GENOMIC DNA]</scope>
    <source>
        <strain evidence="6 7">BR 510</strain>
    </source>
</reference>
<sequence length="262" mass="27138">MTWIHDILAGAGVGLVAGLASGFTGTSPGGGLVIFSVLLLGAEQHVAQGTSLITQIPPTGLAGARRYWQSGNRSPWPWIVWIGLGFLLGGAGGGYAAAAVSDAVLRWTYVVYLVALIAMLLLRSERKDAGSEAASRDELPWPPLVLIGTLAGFSSGFMGIGGGLAITVGLAAGLRVPQHQAQLVSLIFSVIPTNIPAAWIYWSKGLMVGWPAILGILAGLWIGTDLGARAANGVSKSALRRAMIALVSLMALYMTYKALSSS</sequence>
<comment type="caution">
    <text evidence="6">The sequence shown here is derived from an EMBL/GenBank/DDBJ whole genome shotgun (WGS) entry which is preliminary data.</text>
</comment>
<accession>A0A560E3Z8</accession>
<keyword evidence="4 5" id="KW-0472">Membrane</keyword>
<protein>
    <recommendedName>
        <fullName evidence="5">Probable membrane transporter protein</fullName>
    </recommendedName>
</protein>
<dbReference type="Pfam" id="PF01925">
    <property type="entry name" value="TauE"/>
    <property type="match status" value="1"/>
</dbReference>
<feature type="transmembrane region" description="Helical" evidence="5">
    <location>
        <begin position="107"/>
        <end position="124"/>
    </location>
</feature>
<proteinExistence type="inferred from homology"/>
<evidence type="ECO:0000313" key="6">
    <source>
        <dbReference type="EMBL" id="TWB04104.1"/>
    </source>
</evidence>
<dbReference type="EMBL" id="VITK01000002">
    <property type="protein sequence ID" value="TWB04104.1"/>
    <property type="molecule type" value="Genomic_DNA"/>
</dbReference>
<feature type="transmembrane region" description="Helical" evidence="5">
    <location>
        <begin position="144"/>
        <end position="171"/>
    </location>
</feature>
<evidence type="ECO:0000256" key="4">
    <source>
        <dbReference type="ARBA" id="ARBA00023136"/>
    </source>
</evidence>
<gene>
    <name evidence="6" type="ORF">FBZ96_102578</name>
</gene>
<dbReference type="PANTHER" id="PTHR43483">
    <property type="entry name" value="MEMBRANE TRANSPORTER PROTEIN HI_0806-RELATED"/>
    <property type="match status" value="1"/>
</dbReference>
<name>A0A560E3Z8_9BRAD</name>
<evidence type="ECO:0000313" key="7">
    <source>
        <dbReference type="Proteomes" id="UP000319949"/>
    </source>
</evidence>